<evidence type="ECO:0000313" key="2">
    <source>
        <dbReference type="Proteomes" id="UP000317378"/>
    </source>
</evidence>
<organism evidence="1 2">
    <name type="scientific">Streptomyces sporangiiformans</name>
    <dbReference type="NCBI Taxonomy" id="2315329"/>
    <lineage>
        <taxon>Bacteria</taxon>
        <taxon>Bacillati</taxon>
        <taxon>Actinomycetota</taxon>
        <taxon>Actinomycetes</taxon>
        <taxon>Kitasatosporales</taxon>
        <taxon>Streptomycetaceae</taxon>
        <taxon>Streptomyces</taxon>
    </lineage>
</organism>
<name>A0A505DIT2_9ACTN</name>
<dbReference type="SUPFAM" id="SSF102405">
    <property type="entry name" value="MCP/YpsA-like"/>
    <property type="match status" value="1"/>
</dbReference>
<dbReference type="AlphaFoldDB" id="A0A505DIT2"/>
<sequence>MRVGITGHRGLPEEIALPVREQLARHIDEYAVASHGDLVVVTCLADGPDTWCAYEALAHAGSIEAVIPAEDYRSVLPPRHHADFDHLLSHASTVRRTGLATSNGHAFMAASELMLDSIEALLAVWDGLPAHGYGGTADVVAEASKRGIPVNRVWPVGTVRPPNSAPVS</sequence>
<dbReference type="OrthoDB" id="3231229at2"/>
<dbReference type="Proteomes" id="UP000317378">
    <property type="component" value="Unassembled WGS sequence"/>
</dbReference>
<proteinExistence type="predicted"/>
<protein>
    <submittedName>
        <fullName evidence="1">Uncharacterized protein</fullName>
    </submittedName>
</protein>
<dbReference type="RefSeq" id="WP_119100516.1">
    <property type="nucleotide sequence ID" value="NZ_QXMJ01000107.1"/>
</dbReference>
<evidence type="ECO:0000313" key="1">
    <source>
        <dbReference type="EMBL" id="TPQ21885.1"/>
    </source>
</evidence>
<keyword evidence="2" id="KW-1185">Reference proteome</keyword>
<dbReference type="Gene3D" id="3.40.50.450">
    <property type="match status" value="1"/>
</dbReference>
<dbReference type="EMBL" id="VCHX02000107">
    <property type="protein sequence ID" value="TPQ21885.1"/>
    <property type="molecule type" value="Genomic_DNA"/>
</dbReference>
<accession>A0A505DIT2</accession>
<gene>
    <name evidence="1" type="ORF">FGD71_012670</name>
</gene>
<reference evidence="1 2" key="1">
    <citation type="submission" date="2019-06" db="EMBL/GenBank/DDBJ databases">
        <title>Streptomyces sporangiiformans sp. nov., a novel actinomycete isolated from soil in Mount Song.</title>
        <authorList>
            <person name="Han L."/>
        </authorList>
    </citation>
    <scope>NUCLEOTIDE SEQUENCE [LARGE SCALE GENOMIC DNA]</scope>
    <source>
        <strain evidence="1 2">NEAU-SSA 1</strain>
    </source>
</reference>
<comment type="caution">
    <text evidence="1">The sequence shown here is derived from an EMBL/GenBank/DDBJ whole genome shotgun (WGS) entry which is preliminary data.</text>
</comment>